<dbReference type="EMBL" id="WOCE01000013">
    <property type="protein sequence ID" value="KAE9601434.1"/>
    <property type="molecule type" value="Genomic_DNA"/>
</dbReference>
<accession>A0A6A4PJC6</accession>
<organism evidence="2 3">
    <name type="scientific">Lupinus albus</name>
    <name type="common">White lupine</name>
    <name type="synonym">Lupinus termis</name>
    <dbReference type="NCBI Taxonomy" id="3870"/>
    <lineage>
        <taxon>Eukaryota</taxon>
        <taxon>Viridiplantae</taxon>
        <taxon>Streptophyta</taxon>
        <taxon>Embryophyta</taxon>
        <taxon>Tracheophyta</taxon>
        <taxon>Spermatophyta</taxon>
        <taxon>Magnoliopsida</taxon>
        <taxon>eudicotyledons</taxon>
        <taxon>Gunneridae</taxon>
        <taxon>Pentapetalae</taxon>
        <taxon>rosids</taxon>
        <taxon>fabids</taxon>
        <taxon>Fabales</taxon>
        <taxon>Fabaceae</taxon>
        <taxon>Papilionoideae</taxon>
        <taxon>50 kb inversion clade</taxon>
        <taxon>genistoids sensu lato</taxon>
        <taxon>core genistoids</taxon>
        <taxon>Genisteae</taxon>
        <taxon>Lupinus</taxon>
    </lineage>
</organism>
<comment type="caution">
    <text evidence="2">The sequence shown here is derived from an EMBL/GenBank/DDBJ whole genome shotgun (WGS) entry which is preliminary data.</text>
</comment>
<dbReference type="OrthoDB" id="666789at2759"/>
<dbReference type="Proteomes" id="UP000447434">
    <property type="component" value="Chromosome 13"/>
</dbReference>
<dbReference type="PANTHER" id="PTHR33095">
    <property type="entry name" value="OS07G0619500 PROTEIN"/>
    <property type="match status" value="1"/>
</dbReference>
<proteinExistence type="predicted"/>
<evidence type="ECO:0000313" key="2">
    <source>
        <dbReference type="EMBL" id="KAE9601434.1"/>
    </source>
</evidence>
<gene>
    <name evidence="2" type="ORF">Lalb_Chr13g0297801</name>
</gene>
<evidence type="ECO:0000256" key="1">
    <source>
        <dbReference type="SAM" id="MobiDB-lite"/>
    </source>
</evidence>
<sequence>MLKMEPHRHLLSSSISGTPTFTSYSSETLSQIAARVIHELTTVHHHNPNVNDDHDFEFPFVSGNQNSSLVSADDIFSNGQIRPMYPLFDNDVVCVPKTHIHRRRLPLRELMFEEERGESSSSSSEERNVVNEAVEGSYCVWTPPEKKKSSSIASSSSKRWKLRDLLLRSHSDGKKESFRFMGPTNHSSSLVRNGDAISTLH</sequence>
<dbReference type="AlphaFoldDB" id="A0A6A4PJC6"/>
<keyword evidence="3" id="KW-1185">Reference proteome</keyword>
<feature type="region of interest" description="Disordered" evidence="1">
    <location>
        <begin position="176"/>
        <end position="201"/>
    </location>
</feature>
<dbReference type="PANTHER" id="PTHR33095:SF23">
    <property type="entry name" value="DUF1645 FAMILY PROTEIN"/>
    <property type="match status" value="1"/>
</dbReference>
<reference evidence="3" key="1">
    <citation type="journal article" date="2020" name="Nat. Commun.">
        <title>Genome sequence of the cluster root forming white lupin.</title>
        <authorList>
            <person name="Hufnagel B."/>
            <person name="Marques A."/>
            <person name="Soriano A."/>
            <person name="Marques L."/>
            <person name="Divol F."/>
            <person name="Doumas P."/>
            <person name="Sallet E."/>
            <person name="Mancinotti D."/>
            <person name="Carrere S."/>
            <person name="Marande W."/>
            <person name="Arribat S."/>
            <person name="Keller J."/>
            <person name="Huneau C."/>
            <person name="Blein T."/>
            <person name="Aime D."/>
            <person name="Laguerre M."/>
            <person name="Taylor J."/>
            <person name="Schubert V."/>
            <person name="Nelson M."/>
            <person name="Geu-Flores F."/>
            <person name="Crespi M."/>
            <person name="Gallardo-Guerrero K."/>
            <person name="Delaux P.-M."/>
            <person name="Salse J."/>
            <person name="Berges H."/>
            <person name="Guyot R."/>
            <person name="Gouzy J."/>
            <person name="Peret B."/>
        </authorList>
    </citation>
    <scope>NUCLEOTIDE SEQUENCE [LARGE SCALE GENOMIC DNA]</scope>
    <source>
        <strain evidence="3">cv. Amiga</strain>
    </source>
</reference>
<protein>
    <submittedName>
        <fullName evidence="2">Uncharacterized protein</fullName>
    </submittedName>
</protein>
<dbReference type="InterPro" id="IPR012442">
    <property type="entry name" value="DUF1645_plant"/>
</dbReference>
<dbReference type="Pfam" id="PF07816">
    <property type="entry name" value="DUF1645"/>
    <property type="match status" value="1"/>
</dbReference>
<name>A0A6A4PJC6_LUPAL</name>
<evidence type="ECO:0000313" key="3">
    <source>
        <dbReference type="Proteomes" id="UP000447434"/>
    </source>
</evidence>